<evidence type="ECO:0000313" key="2">
    <source>
        <dbReference type="Proteomes" id="UP001301388"/>
    </source>
</evidence>
<name>A0ABU5TK94_9CYAN</name>
<accession>A0ABU5TK94</accession>
<dbReference type="Proteomes" id="UP001301388">
    <property type="component" value="Unassembled WGS sequence"/>
</dbReference>
<gene>
    <name evidence="1" type="ORF">VB774_13410</name>
</gene>
<organism evidence="1 2">
    <name type="scientific">Pseudanabaena galeata UHCC 0370</name>
    <dbReference type="NCBI Taxonomy" id="3110310"/>
    <lineage>
        <taxon>Bacteria</taxon>
        <taxon>Bacillati</taxon>
        <taxon>Cyanobacteriota</taxon>
        <taxon>Cyanophyceae</taxon>
        <taxon>Pseudanabaenales</taxon>
        <taxon>Pseudanabaenaceae</taxon>
        <taxon>Pseudanabaena</taxon>
    </lineage>
</organism>
<keyword evidence="2" id="KW-1185">Reference proteome</keyword>
<protein>
    <submittedName>
        <fullName evidence="1">DUF6236 family protein</fullName>
    </submittedName>
</protein>
<comment type="caution">
    <text evidence="1">The sequence shown here is derived from an EMBL/GenBank/DDBJ whole genome shotgun (WGS) entry which is preliminary data.</text>
</comment>
<reference evidence="1 2" key="1">
    <citation type="submission" date="2023-12" db="EMBL/GenBank/DDBJ databases">
        <title>Baltic Sea Cyanobacteria.</title>
        <authorList>
            <person name="Delbaje E."/>
            <person name="Fewer D.P."/>
            <person name="Shishido T.K."/>
        </authorList>
    </citation>
    <scope>NUCLEOTIDE SEQUENCE [LARGE SCALE GENOMIC DNA]</scope>
    <source>
        <strain evidence="1 2">UHCC 0370</strain>
    </source>
</reference>
<sequence>MDKVLYFPYINVPNTAWFTRVLLYWDKVGSIVPSDHAYRPQQLDPHMRELVAAGLVEQVVPSKHIHAISNFSESFLAYVNANYKPSNKVKTSSSIVIHKEKMNHSGNRSIEIHIEKISQISDELVQLGLAELVDRSWYKVESKVANDYMAYLAATLGKLEDINAVPITDTSISLRLLSGTLSKNISQRRRRVREVILPKVLPSPLQPITLNDLIEFKESHGHLLQGFRRTIESICIDIANLEDPDIMEEQIQYRIDELDDAINEIRGTMRSRWHKITMGTLVPLLGTGVQLLATPLNPPLAFAGAAMSLAGAVYQAFDNEAQYKDSWNKPLAYAALAQSHLLQLQA</sequence>
<proteinExistence type="predicted"/>
<evidence type="ECO:0000313" key="1">
    <source>
        <dbReference type="EMBL" id="MEA5478620.1"/>
    </source>
</evidence>
<dbReference type="RefSeq" id="WP_323262071.1">
    <property type="nucleotide sequence ID" value="NZ_JAYGIE010000076.1"/>
</dbReference>
<dbReference type="EMBL" id="JAYGIE010000076">
    <property type="protein sequence ID" value="MEA5478620.1"/>
    <property type="molecule type" value="Genomic_DNA"/>
</dbReference>